<dbReference type="PANTHER" id="PTHR21367:SF1">
    <property type="entry name" value="ARGINYL-TRNA--PROTEIN TRANSFERASE 1"/>
    <property type="match status" value="1"/>
</dbReference>
<evidence type="ECO:0000259" key="6">
    <source>
        <dbReference type="Pfam" id="PF04377"/>
    </source>
</evidence>
<dbReference type="InterPro" id="IPR016181">
    <property type="entry name" value="Acyl_CoA_acyltransferase"/>
</dbReference>
<evidence type="ECO:0000256" key="1">
    <source>
        <dbReference type="ARBA" id="ARBA00022490"/>
    </source>
</evidence>
<comment type="caution">
    <text evidence="7">The sequence shown here is derived from an EMBL/GenBank/DDBJ whole genome shotgun (WGS) entry which is preliminary data.</text>
</comment>
<dbReference type="EC" id="2.3.2.29" evidence="4"/>
<dbReference type="GO" id="GO:0005737">
    <property type="term" value="C:cytoplasm"/>
    <property type="evidence" value="ECO:0007669"/>
    <property type="project" value="UniProtKB-SubCell"/>
</dbReference>
<dbReference type="InterPro" id="IPR030700">
    <property type="entry name" value="N-end_Aminoacyl_Trfase"/>
</dbReference>
<dbReference type="NCBIfam" id="NF002341">
    <property type="entry name" value="PRK01305.1-1"/>
    <property type="match status" value="1"/>
</dbReference>
<dbReference type="PIRSF" id="PIRSF037208">
    <property type="entry name" value="ATE_pro_prd"/>
    <property type="match status" value="1"/>
</dbReference>
<feature type="domain" description="N-end rule aminoacyl transferase C-terminal" evidence="6">
    <location>
        <begin position="103"/>
        <end position="223"/>
    </location>
</feature>
<evidence type="ECO:0000313" key="8">
    <source>
        <dbReference type="Proteomes" id="UP000518878"/>
    </source>
</evidence>
<comment type="catalytic activity">
    <reaction evidence="4">
        <text>N-terminal L-aspartyl-[protein] + L-leucyl-tRNA(Leu) = N-terminal L-leucyl-L-aspartyl-[protein] + tRNA(Leu) + H(+)</text>
        <dbReference type="Rhea" id="RHEA:50420"/>
        <dbReference type="Rhea" id="RHEA-COMP:9613"/>
        <dbReference type="Rhea" id="RHEA-COMP:9622"/>
        <dbReference type="Rhea" id="RHEA-COMP:12669"/>
        <dbReference type="Rhea" id="RHEA-COMP:12674"/>
        <dbReference type="ChEBI" id="CHEBI:15378"/>
        <dbReference type="ChEBI" id="CHEBI:64720"/>
        <dbReference type="ChEBI" id="CHEBI:78442"/>
        <dbReference type="ChEBI" id="CHEBI:78494"/>
        <dbReference type="ChEBI" id="CHEBI:133042"/>
        <dbReference type="EC" id="2.3.2.29"/>
    </reaction>
</comment>
<dbReference type="EMBL" id="JAAQTL010000002">
    <property type="protein sequence ID" value="NID16781.1"/>
    <property type="molecule type" value="Genomic_DNA"/>
</dbReference>
<evidence type="ECO:0000313" key="7">
    <source>
        <dbReference type="EMBL" id="NID16781.1"/>
    </source>
</evidence>
<evidence type="ECO:0000256" key="3">
    <source>
        <dbReference type="ARBA" id="ARBA00023315"/>
    </source>
</evidence>
<dbReference type="Pfam" id="PF04377">
    <property type="entry name" value="ATE_C"/>
    <property type="match status" value="1"/>
</dbReference>
<keyword evidence="8" id="KW-1185">Reference proteome</keyword>
<dbReference type="HAMAP" id="MF_00689">
    <property type="entry name" value="Bpt"/>
    <property type="match status" value="1"/>
</dbReference>
<gene>
    <name evidence="4" type="primary">bpt</name>
    <name evidence="7" type="ORF">HBF32_15005</name>
</gene>
<reference evidence="7 8" key="1">
    <citation type="journal article" date="2006" name="Int. J. Syst. Evol. Microbiol.">
        <title>Dyella yeojuensis sp. nov., isolated from greenhouse soil in Korea.</title>
        <authorList>
            <person name="Kim B.Y."/>
            <person name="Weon H.Y."/>
            <person name="Lee K.H."/>
            <person name="Seok S.J."/>
            <person name="Kwon S.W."/>
            <person name="Go S.J."/>
            <person name="Stackebrandt E."/>
        </authorList>
    </citation>
    <scope>NUCLEOTIDE SEQUENCE [LARGE SCALE GENOMIC DNA]</scope>
    <source>
        <strain evidence="7 8">DSM 17673</strain>
    </source>
</reference>
<comment type="subcellular location">
    <subcellularLocation>
        <location evidence="4">Cytoplasm</location>
    </subcellularLocation>
</comment>
<dbReference type="GO" id="GO:0008914">
    <property type="term" value="F:leucyl-tRNA--protein transferase activity"/>
    <property type="evidence" value="ECO:0007669"/>
    <property type="project" value="UniProtKB-UniRule"/>
</dbReference>
<feature type="domain" description="N-end aminoacyl transferase N-terminal" evidence="5">
    <location>
        <begin position="13"/>
        <end position="83"/>
    </location>
</feature>
<name>A0A7X5QWN3_9GAMM</name>
<dbReference type="InterPro" id="IPR007471">
    <property type="entry name" value="N-end_Aminoacyl_Trfase_N"/>
</dbReference>
<dbReference type="PANTHER" id="PTHR21367">
    <property type="entry name" value="ARGININE-TRNA-PROTEIN TRANSFERASE 1"/>
    <property type="match status" value="1"/>
</dbReference>
<dbReference type="AlphaFoldDB" id="A0A7X5QWN3"/>
<dbReference type="GO" id="GO:0071596">
    <property type="term" value="P:ubiquitin-dependent protein catabolic process via the N-end rule pathway"/>
    <property type="evidence" value="ECO:0007669"/>
    <property type="project" value="InterPro"/>
</dbReference>
<dbReference type="NCBIfam" id="NF002342">
    <property type="entry name" value="PRK01305.1-3"/>
    <property type="match status" value="1"/>
</dbReference>
<evidence type="ECO:0000256" key="4">
    <source>
        <dbReference type="HAMAP-Rule" id="MF_00689"/>
    </source>
</evidence>
<accession>A0A7X5QWN3</accession>
<keyword evidence="3 4" id="KW-0012">Acyltransferase</keyword>
<organism evidence="7 8">
    <name type="scientific">Luteibacter yeojuensis</name>
    <dbReference type="NCBI Taxonomy" id="345309"/>
    <lineage>
        <taxon>Bacteria</taxon>
        <taxon>Pseudomonadati</taxon>
        <taxon>Pseudomonadota</taxon>
        <taxon>Gammaproteobacteria</taxon>
        <taxon>Lysobacterales</taxon>
        <taxon>Rhodanobacteraceae</taxon>
        <taxon>Luteibacter</taxon>
    </lineage>
</organism>
<keyword evidence="2 4" id="KW-0808">Transferase</keyword>
<dbReference type="RefSeq" id="WP_166700601.1">
    <property type="nucleotide sequence ID" value="NZ_JAAQTL010000002.1"/>
</dbReference>
<dbReference type="Pfam" id="PF04376">
    <property type="entry name" value="ATE_N"/>
    <property type="match status" value="1"/>
</dbReference>
<proteinExistence type="inferred from homology"/>
<dbReference type="InterPro" id="IPR007472">
    <property type="entry name" value="N-end_Aminoacyl_Trfase_C"/>
</dbReference>
<comment type="function">
    <text evidence="4">Functions in the N-end rule pathway of protein degradation where it conjugates Leu from its aminoacyl-tRNA to the N-termini of proteins containing an N-terminal aspartate or glutamate.</text>
</comment>
<dbReference type="Proteomes" id="UP000518878">
    <property type="component" value="Unassembled WGS sequence"/>
</dbReference>
<dbReference type="GO" id="GO:0004057">
    <property type="term" value="F:arginyl-tRNA--protein transferase activity"/>
    <property type="evidence" value="ECO:0007669"/>
    <property type="project" value="InterPro"/>
</dbReference>
<protein>
    <recommendedName>
        <fullName evidence="4">Aspartate/glutamate leucyltransferase</fullName>
        <ecNumber evidence="4">2.3.2.29</ecNumber>
    </recommendedName>
</protein>
<comment type="catalytic activity">
    <reaction evidence="4">
        <text>N-terminal L-glutamyl-[protein] + L-leucyl-tRNA(Leu) = N-terminal L-leucyl-L-glutamyl-[protein] + tRNA(Leu) + H(+)</text>
        <dbReference type="Rhea" id="RHEA:50412"/>
        <dbReference type="Rhea" id="RHEA-COMP:9613"/>
        <dbReference type="Rhea" id="RHEA-COMP:9622"/>
        <dbReference type="Rhea" id="RHEA-COMP:12664"/>
        <dbReference type="Rhea" id="RHEA-COMP:12668"/>
        <dbReference type="ChEBI" id="CHEBI:15378"/>
        <dbReference type="ChEBI" id="CHEBI:64721"/>
        <dbReference type="ChEBI" id="CHEBI:78442"/>
        <dbReference type="ChEBI" id="CHEBI:78494"/>
        <dbReference type="ChEBI" id="CHEBI:133041"/>
        <dbReference type="EC" id="2.3.2.29"/>
    </reaction>
</comment>
<comment type="similarity">
    <text evidence="4">Belongs to the R-transferase family. Bpt subfamily.</text>
</comment>
<keyword evidence="1 4" id="KW-0963">Cytoplasm</keyword>
<sequence length="233" mass="26474">MTDRVRLFQTLPHTCGYFAERTAQNLVVDPGAPHLDRLYGPALAKGFRRAGGHLYLPQCTACQACVPCRIDVDGFSIDRGQRRCLKRNADLTVNEQMPGFTHERHALYQRYLHARHSGGGMDAADAEDFQRFLAAPWSPTLFLEFRKGRRLLGVAVTDMALAGLSAVYTFFDPDEQARSLGTFGILQQVELAKRRGVPYVYLGFWIAGHPKMDYKRHFKPLEIRKHGRWIPMP</sequence>
<evidence type="ECO:0000259" key="5">
    <source>
        <dbReference type="Pfam" id="PF04376"/>
    </source>
</evidence>
<dbReference type="NCBIfam" id="NF002346">
    <property type="entry name" value="PRK01305.2-3"/>
    <property type="match status" value="1"/>
</dbReference>
<dbReference type="SUPFAM" id="SSF55729">
    <property type="entry name" value="Acyl-CoA N-acyltransferases (Nat)"/>
    <property type="match status" value="1"/>
</dbReference>
<dbReference type="InterPro" id="IPR017138">
    <property type="entry name" value="Asp_Glu_LeuTrfase"/>
</dbReference>
<evidence type="ECO:0000256" key="2">
    <source>
        <dbReference type="ARBA" id="ARBA00022679"/>
    </source>
</evidence>